<feature type="transmembrane region" description="Helical" evidence="5">
    <location>
        <begin position="75"/>
        <end position="93"/>
    </location>
</feature>
<keyword evidence="4 5" id="KW-0472">Membrane</keyword>
<feature type="transmembrane region" description="Helical" evidence="5">
    <location>
        <begin position="99"/>
        <end position="120"/>
    </location>
</feature>
<keyword evidence="2 5" id="KW-0812">Transmembrane</keyword>
<dbReference type="AlphaFoldDB" id="B6HRC6"/>
<organism evidence="7 8">
    <name type="scientific">Penicillium rubens (strain ATCC 28089 / DSM 1075 / NRRL 1951 / Wisconsin 54-1255)</name>
    <name type="common">Penicillium chrysogenum</name>
    <dbReference type="NCBI Taxonomy" id="500485"/>
    <lineage>
        <taxon>Eukaryota</taxon>
        <taxon>Fungi</taxon>
        <taxon>Dikarya</taxon>
        <taxon>Ascomycota</taxon>
        <taxon>Pezizomycotina</taxon>
        <taxon>Eurotiomycetes</taxon>
        <taxon>Eurotiomycetidae</taxon>
        <taxon>Eurotiales</taxon>
        <taxon>Aspergillaceae</taxon>
        <taxon>Penicillium</taxon>
        <taxon>Penicillium chrysogenum species complex</taxon>
    </lineage>
</organism>
<evidence type="ECO:0000259" key="6">
    <source>
        <dbReference type="Pfam" id="PF13813"/>
    </source>
</evidence>
<evidence type="ECO:0000256" key="1">
    <source>
        <dbReference type="ARBA" id="ARBA00004141"/>
    </source>
</evidence>
<dbReference type="Pfam" id="PF13813">
    <property type="entry name" value="MBOAT_2"/>
    <property type="match status" value="1"/>
</dbReference>
<proteinExistence type="predicted"/>
<name>B6HRC6_PENRW</name>
<reference evidence="7 8" key="1">
    <citation type="journal article" date="2008" name="Nat. Biotechnol.">
        <title>Genome sequencing and analysis of the filamentous fungus Penicillium chrysogenum.</title>
        <authorList>
            <person name="van den Berg M.A."/>
            <person name="Albang R."/>
            <person name="Albermann K."/>
            <person name="Badger J.H."/>
            <person name="Daran J.-M."/>
            <person name="Driessen A.J.M."/>
            <person name="Garcia-Estrada C."/>
            <person name="Fedorova N.D."/>
            <person name="Harris D.M."/>
            <person name="Heijne W.H.M."/>
            <person name="Joardar V.S."/>
            <person name="Kiel J.A.K.W."/>
            <person name="Kovalchuk A."/>
            <person name="Martin J.F."/>
            <person name="Nierman W.C."/>
            <person name="Nijland J.G."/>
            <person name="Pronk J.T."/>
            <person name="Roubos J.A."/>
            <person name="van der Klei I.J."/>
            <person name="van Peij N.N.M.E."/>
            <person name="Veenhuis M."/>
            <person name="von Doehren H."/>
            <person name="Wagner C."/>
            <person name="Wortman J.R."/>
            <person name="Bovenberg R.A.L."/>
        </authorList>
    </citation>
    <scope>NUCLEOTIDE SEQUENCE [LARGE SCALE GENOMIC DNA]</scope>
    <source>
        <strain evidence="8">ATCC 28089 / DSM 1075 / NRRL 1951 / Wisconsin 54-1255</strain>
    </source>
</reference>
<dbReference type="Proteomes" id="UP000000724">
    <property type="component" value="Contig Pc00c22"/>
</dbReference>
<keyword evidence="3 5" id="KW-1133">Transmembrane helix</keyword>
<feature type="transmembrane region" description="Helical" evidence="5">
    <location>
        <begin position="171"/>
        <end position="193"/>
    </location>
</feature>
<feature type="transmembrane region" description="Helical" evidence="5">
    <location>
        <begin position="313"/>
        <end position="332"/>
    </location>
</feature>
<evidence type="ECO:0000313" key="7">
    <source>
        <dbReference type="EMBL" id="CAP97625.1"/>
    </source>
</evidence>
<feature type="domain" description="Wax synthase" evidence="6">
    <location>
        <begin position="265"/>
        <end position="351"/>
    </location>
</feature>
<feature type="transmembrane region" description="Helical" evidence="5">
    <location>
        <begin position="347"/>
        <end position="368"/>
    </location>
</feature>
<dbReference type="GO" id="GO:0016020">
    <property type="term" value="C:membrane"/>
    <property type="evidence" value="ECO:0007669"/>
    <property type="project" value="UniProtKB-SubCell"/>
</dbReference>
<dbReference type="OMA" id="WLTGMNV"/>
<evidence type="ECO:0000256" key="2">
    <source>
        <dbReference type="ARBA" id="ARBA00022692"/>
    </source>
</evidence>
<sequence>MPLGSLQIPWNRKRRRLEHTIRAPYQPIGRVFLLVTSTPFNLTMSTLLIPPAFFGLSALVFLVAIQLPLEYRVRLSPLLFGSAYASLSASHYLDALPSVNTLWGLLTCIWILHAISILFIDKITIPRGAPPWTAAYKIWMNPRRQLDWDSIISRKQNTNSTSIAPFIIKRLFKAGTCCVLQFCIIGPSVYLNFSFTSHDFGRVQEIFIRRLIWSDYGPSITPREIQTRILLSVYWIWLTYLMLDVCHILLSVFFVIFRVDTPEEWQPLFGSVGEAYGVRRFWAKFWHQLTTPCCASSGRLVTRLLGFKPASSFEKCFIAFWTFFLSAIYHFVADWMAGEPCRPMNDLFFFLINFLVVTVEIFVASVWTRVSNVEIGRGKYSNASKRQKFAGFIWLLLFFFWSVPKWQYSKLQAMVERLEYSTQD</sequence>
<dbReference type="BioCyc" id="PCHR:PC22G03370-MONOMER"/>
<dbReference type="VEuPathDB" id="FungiDB:PCH_Pc22g03370"/>
<evidence type="ECO:0000256" key="4">
    <source>
        <dbReference type="ARBA" id="ARBA00023136"/>
    </source>
</evidence>
<keyword evidence="8" id="KW-1185">Reference proteome</keyword>
<gene>
    <name evidence="7" type="ORF">Pc22g03370</name>
    <name evidence="7" type="ORF">PCH_Pc22g03370</name>
</gene>
<evidence type="ECO:0000256" key="3">
    <source>
        <dbReference type="ARBA" id="ARBA00022989"/>
    </source>
</evidence>
<dbReference type="OrthoDB" id="1077582at2759"/>
<dbReference type="InterPro" id="IPR032805">
    <property type="entry name" value="Wax_synthase_dom"/>
</dbReference>
<feature type="transmembrane region" description="Helical" evidence="5">
    <location>
        <begin position="389"/>
        <end position="408"/>
    </location>
</feature>
<feature type="transmembrane region" description="Helical" evidence="5">
    <location>
        <begin position="42"/>
        <end position="63"/>
    </location>
</feature>
<dbReference type="eggNOG" id="ENOG502SPHJ">
    <property type="taxonomic scope" value="Eukaryota"/>
</dbReference>
<accession>B6HRC6</accession>
<protein>
    <submittedName>
        <fullName evidence="7">Pc22g03370 protein</fullName>
    </submittedName>
</protein>
<evidence type="ECO:0000313" key="8">
    <source>
        <dbReference type="Proteomes" id="UP000000724"/>
    </source>
</evidence>
<feature type="transmembrane region" description="Helical" evidence="5">
    <location>
        <begin position="234"/>
        <end position="257"/>
    </location>
</feature>
<comment type="subcellular location">
    <subcellularLocation>
        <location evidence="1">Membrane</location>
        <topology evidence="1">Multi-pass membrane protein</topology>
    </subcellularLocation>
</comment>
<evidence type="ECO:0000256" key="5">
    <source>
        <dbReference type="SAM" id="Phobius"/>
    </source>
</evidence>
<dbReference type="HOGENOM" id="CLU_051221_1_0_1"/>
<dbReference type="EMBL" id="AM920437">
    <property type="protein sequence ID" value="CAP97625.1"/>
    <property type="molecule type" value="Genomic_DNA"/>
</dbReference>